<dbReference type="InterPro" id="IPR052527">
    <property type="entry name" value="Metal_cation-efflux_comp"/>
</dbReference>
<dbReference type="RefSeq" id="WP_113805252.1">
    <property type="nucleotide sequence ID" value="NZ_QOCW01000005.1"/>
</dbReference>
<dbReference type="PANTHER" id="PTHR43847:SF1">
    <property type="entry name" value="BLL3993 PROTEIN"/>
    <property type="match status" value="1"/>
</dbReference>
<dbReference type="AlphaFoldDB" id="A0A366XYX6"/>
<dbReference type="OrthoDB" id="7203053at2"/>
<evidence type="ECO:0000256" key="4">
    <source>
        <dbReference type="ARBA" id="ARBA00023136"/>
    </source>
</evidence>
<feature type="transmembrane region" description="Helical" evidence="5">
    <location>
        <begin position="42"/>
        <end position="63"/>
    </location>
</feature>
<evidence type="ECO:0000313" key="7">
    <source>
        <dbReference type="Proteomes" id="UP000253314"/>
    </source>
</evidence>
<evidence type="ECO:0000256" key="1">
    <source>
        <dbReference type="ARBA" id="ARBA00004141"/>
    </source>
</evidence>
<keyword evidence="7" id="KW-1185">Reference proteome</keyword>
<dbReference type="EMBL" id="QOCW01000005">
    <property type="protein sequence ID" value="RBW70345.1"/>
    <property type="molecule type" value="Genomic_DNA"/>
</dbReference>
<reference evidence="6 7" key="1">
    <citation type="submission" date="2018-07" db="EMBL/GenBank/DDBJ databases">
        <title>Lottiidibacillus patelloidae gen. nov., sp. nov., isolated from the intestinal tract of a marine limpet and the reclassification of B. taeanensis BH030017T, B. algicola KMM 3737T and B. hwajinpoensis SW-72T as genus Lottiidibacillus.</title>
        <authorList>
            <person name="Liu R."/>
            <person name="Huang Z."/>
        </authorList>
    </citation>
    <scope>NUCLEOTIDE SEQUENCE [LARGE SCALE GENOMIC DNA]</scope>
    <source>
        <strain evidence="6 7">BH030017</strain>
    </source>
</reference>
<gene>
    <name evidence="6" type="ORF">DS031_07195</name>
</gene>
<keyword evidence="2 5" id="KW-0812">Transmembrane</keyword>
<evidence type="ECO:0000256" key="5">
    <source>
        <dbReference type="SAM" id="Phobius"/>
    </source>
</evidence>
<feature type="transmembrane region" description="Helical" evidence="5">
    <location>
        <begin position="70"/>
        <end position="90"/>
    </location>
</feature>
<keyword evidence="4 5" id="KW-0472">Membrane</keyword>
<evidence type="ECO:0000313" key="6">
    <source>
        <dbReference type="EMBL" id="RBW70345.1"/>
    </source>
</evidence>
<name>A0A366XYX6_9BACI</name>
<organism evidence="6 7">
    <name type="scientific">Bacillus taeanensis</name>
    <dbReference type="NCBI Taxonomy" id="273032"/>
    <lineage>
        <taxon>Bacteria</taxon>
        <taxon>Bacillati</taxon>
        <taxon>Bacillota</taxon>
        <taxon>Bacilli</taxon>
        <taxon>Bacillales</taxon>
        <taxon>Bacillaceae</taxon>
        <taxon>Bacillus</taxon>
    </lineage>
</organism>
<evidence type="ECO:0008006" key="8">
    <source>
        <dbReference type="Google" id="ProtNLM"/>
    </source>
</evidence>
<comment type="subcellular location">
    <subcellularLocation>
        <location evidence="1">Membrane</location>
        <topology evidence="1">Multi-pass membrane protein</topology>
    </subcellularLocation>
</comment>
<evidence type="ECO:0000256" key="2">
    <source>
        <dbReference type="ARBA" id="ARBA00022692"/>
    </source>
</evidence>
<dbReference type="Gene3D" id="1.20.120.1630">
    <property type="match status" value="1"/>
</dbReference>
<proteinExistence type="predicted"/>
<dbReference type="PANTHER" id="PTHR43847">
    <property type="entry name" value="BLL3993 PROTEIN"/>
    <property type="match status" value="1"/>
</dbReference>
<comment type="caution">
    <text evidence="6">The sequence shown here is derived from an EMBL/GenBank/DDBJ whole genome shotgun (WGS) entry which is preliminary data.</text>
</comment>
<sequence>MEKLFWFIILFVIVQRIVELVIAKRNEKWIIKNGGIEAGAEHYKWIVLLHVSFFVSFIIEYSLNGTLLKWWIFPFIFFSFAQVLRIWSLLSLGRYWNTKILIIPNSKVIKKGPYQYMRHPNYLVVCLELLMLPLMFNAYFTAVLFTLLNSYLLLFIRIPAEEKILLEQTDYQKNFAFKSRFYPRAD</sequence>
<dbReference type="Proteomes" id="UP000253314">
    <property type="component" value="Unassembled WGS sequence"/>
</dbReference>
<accession>A0A366XYX6</accession>
<evidence type="ECO:0000256" key="3">
    <source>
        <dbReference type="ARBA" id="ARBA00022989"/>
    </source>
</evidence>
<dbReference type="GO" id="GO:0016020">
    <property type="term" value="C:membrane"/>
    <property type="evidence" value="ECO:0007669"/>
    <property type="project" value="UniProtKB-SubCell"/>
</dbReference>
<dbReference type="GO" id="GO:0004671">
    <property type="term" value="F:protein C-terminal S-isoprenylcysteine carboxyl O-methyltransferase activity"/>
    <property type="evidence" value="ECO:0007669"/>
    <property type="project" value="InterPro"/>
</dbReference>
<dbReference type="Pfam" id="PF04140">
    <property type="entry name" value="ICMT"/>
    <property type="match status" value="1"/>
</dbReference>
<protein>
    <recommendedName>
        <fullName evidence="8">Isoprenylcysteine carboxyl methyltransferase</fullName>
    </recommendedName>
</protein>
<keyword evidence="3 5" id="KW-1133">Transmembrane helix</keyword>
<dbReference type="InterPro" id="IPR007269">
    <property type="entry name" value="ICMT_MeTrfase"/>
</dbReference>